<dbReference type="AlphaFoldDB" id="A0A673GKB2"/>
<dbReference type="Gene3D" id="2.60.120.920">
    <property type="match status" value="1"/>
</dbReference>
<dbReference type="InterPro" id="IPR036116">
    <property type="entry name" value="FN3_sf"/>
</dbReference>
<dbReference type="Ensembl" id="ENSSRHT00000013888.1">
    <property type="protein sequence ID" value="ENSSRHP00000013412.1"/>
    <property type="gene ID" value="ENSSRHG00000007539.1"/>
</dbReference>
<dbReference type="InterPro" id="IPR013783">
    <property type="entry name" value="Ig-like_fold"/>
</dbReference>
<evidence type="ECO:0000256" key="3">
    <source>
        <dbReference type="ARBA" id="ARBA00023054"/>
    </source>
</evidence>
<dbReference type="InterPro" id="IPR000315">
    <property type="entry name" value="Znf_B-box"/>
</dbReference>
<organism evidence="7 8">
    <name type="scientific">Sinocyclocheilus rhinocerous</name>
    <dbReference type="NCBI Taxonomy" id="307959"/>
    <lineage>
        <taxon>Eukaryota</taxon>
        <taxon>Metazoa</taxon>
        <taxon>Chordata</taxon>
        <taxon>Craniata</taxon>
        <taxon>Vertebrata</taxon>
        <taxon>Euteleostomi</taxon>
        <taxon>Actinopterygii</taxon>
        <taxon>Neopterygii</taxon>
        <taxon>Teleostei</taxon>
        <taxon>Ostariophysi</taxon>
        <taxon>Cypriniformes</taxon>
        <taxon>Cyprinidae</taxon>
        <taxon>Cyprininae</taxon>
        <taxon>Sinocyclocheilus</taxon>
    </lineage>
</organism>
<dbReference type="GO" id="GO:0008270">
    <property type="term" value="F:zinc ion binding"/>
    <property type="evidence" value="ECO:0007669"/>
    <property type="project" value="UniProtKB-KW"/>
</dbReference>
<dbReference type="PANTHER" id="PTHR24099:SF29">
    <property type="entry name" value="TRIPARTITE MOTIF-CONTAINING PROTEIN 46"/>
    <property type="match status" value="1"/>
</dbReference>
<dbReference type="GO" id="GO:1904115">
    <property type="term" value="C:axon cytoplasm"/>
    <property type="evidence" value="ECO:0007669"/>
    <property type="project" value="GOC"/>
</dbReference>
<dbReference type="CDD" id="cd00063">
    <property type="entry name" value="FN3"/>
    <property type="match status" value="1"/>
</dbReference>
<dbReference type="Proteomes" id="UP000472270">
    <property type="component" value="Unassembled WGS sequence"/>
</dbReference>
<protein>
    <submittedName>
        <fullName evidence="7">Tripartite motif-containing protein 46-like</fullName>
    </submittedName>
</protein>
<dbReference type="GO" id="GO:0001578">
    <property type="term" value="P:microtubule bundle formation"/>
    <property type="evidence" value="ECO:0007669"/>
    <property type="project" value="TreeGrafter"/>
</dbReference>
<dbReference type="SUPFAM" id="SSF49265">
    <property type="entry name" value="Fibronectin type III"/>
    <property type="match status" value="1"/>
</dbReference>
<dbReference type="Pfam" id="PF00643">
    <property type="entry name" value="zf-B_box"/>
    <property type="match status" value="1"/>
</dbReference>
<dbReference type="PANTHER" id="PTHR24099">
    <property type="entry name" value="E3 UBIQUITIN-PROTEIN LIGASE TRIM36-RELATED"/>
    <property type="match status" value="1"/>
</dbReference>
<evidence type="ECO:0000259" key="5">
    <source>
        <dbReference type="PROSITE" id="PS50119"/>
    </source>
</evidence>
<feature type="domain" description="B box-type" evidence="5">
    <location>
        <begin position="53"/>
        <end position="95"/>
    </location>
</feature>
<dbReference type="SUPFAM" id="SSF57845">
    <property type="entry name" value="B-box zinc-binding domain"/>
    <property type="match status" value="1"/>
</dbReference>
<sequence length="557" mass="61732">MCQFCKPPQALEATKGCADCRSNFCNECFKLYHPWGTPRAQHEHILPTHSFRPKVLVCVEHEQERLPFYCRSCQRLLCPLCKLRRAHSGHKIMPIALAYQTLKEKITKEMNYILANQENSQSSFAILLCCPVNSLYLCVQVNSAVAKEQLNQCVSELRGVLAERQGALAMFLEGARAQRAGTLNAQLSEKQSLLENAALLTYTQELLKETDQSCFVQAARVTHNRLVKAIENLQHFSLFADPSFRHFQMDVSRELKALSSMDFIQGFHKNVLFSGALWGRRLDDVGGTSAVIDKLEMDSVYVLRVRGCNKAGFGEYSEEVYLHTPPAPVLSFCLDSRWGLHAERVALGKGQTYARSVPGMTLLQAADRALTSCHLTSDLLVADVSITQGRHYWACSVEPGSYLVKVGVGIEAKLQEWFHLPQDMASPRYDPDSGHDSGAEDAQDSPPPFCFLTMGMGKILLPKCGASNTSTGPLTAPLPPRLGLCLDFEKGRLTFYDAHSLRVLWEGTVDCSAPVCPAFCFIGGGALQLQEQIANCSTEQNPPRRVTIQTRATDAGH</sequence>
<keyword evidence="1 4" id="KW-0863">Zinc-finger</keyword>
<dbReference type="GO" id="GO:0007409">
    <property type="term" value="P:axonogenesis"/>
    <property type="evidence" value="ECO:0007669"/>
    <property type="project" value="TreeGrafter"/>
</dbReference>
<evidence type="ECO:0000259" key="6">
    <source>
        <dbReference type="PROSITE" id="PS51262"/>
    </source>
</evidence>
<evidence type="ECO:0000256" key="2">
    <source>
        <dbReference type="ARBA" id="ARBA00022833"/>
    </source>
</evidence>
<dbReference type="SMART" id="SM00336">
    <property type="entry name" value="BBOX"/>
    <property type="match status" value="1"/>
</dbReference>
<reference evidence="7" key="1">
    <citation type="submission" date="2025-08" db="UniProtKB">
        <authorList>
            <consortium name="Ensembl"/>
        </authorList>
    </citation>
    <scope>IDENTIFICATION</scope>
</reference>
<feature type="domain" description="COS" evidence="6">
    <location>
        <begin position="207"/>
        <end position="264"/>
    </location>
</feature>
<dbReference type="InterPro" id="IPR017903">
    <property type="entry name" value="COS_domain"/>
</dbReference>
<dbReference type="PROSITE" id="PS50119">
    <property type="entry name" value="ZF_BBOX"/>
    <property type="match status" value="1"/>
</dbReference>
<dbReference type="Gene3D" id="3.30.160.60">
    <property type="entry name" value="Classic Zinc Finger"/>
    <property type="match status" value="1"/>
</dbReference>
<keyword evidence="3" id="KW-0175">Coiled coil</keyword>
<keyword evidence="8" id="KW-1185">Reference proteome</keyword>
<dbReference type="GO" id="GO:0044304">
    <property type="term" value="C:main axon"/>
    <property type="evidence" value="ECO:0007669"/>
    <property type="project" value="TreeGrafter"/>
</dbReference>
<proteinExistence type="predicted"/>
<dbReference type="PROSITE" id="PS51262">
    <property type="entry name" value="COS"/>
    <property type="match status" value="1"/>
</dbReference>
<dbReference type="GO" id="GO:0001764">
    <property type="term" value="P:neuron migration"/>
    <property type="evidence" value="ECO:0007669"/>
    <property type="project" value="TreeGrafter"/>
</dbReference>
<dbReference type="SUPFAM" id="SSF49899">
    <property type="entry name" value="Concanavalin A-like lectins/glucanases"/>
    <property type="match status" value="1"/>
</dbReference>
<name>A0A673GKB2_9TELE</name>
<dbReference type="Gene3D" id="2.60.40.10">
    <property type="entry name" value="Immunoglobulins"/>
    <property type="match status" value="1"/>
</dbReference>
<keyword evidence="2" id="KW-0862">Zinc</keyword>
<dbReference type="GO" id="GO:0048490">
    <property type="term" value="P:anterograde synaptic vesicle transport"/>
    <property type="evidence" value="ECO:0007669"/>
    <property type="project" value="TreeGrafter"/>
</dbReference>
<gene>
    <name evidence="7" type="primary">LOC107714687</name>
</gene>
<dbReference type="Gene3D" id="4.10.830.40">
    <property type="match status" value="1"/>
</dbReference>
<evidence type="ECO:0000313" key="7">
    <source>
        <dbReference type="Ensembl" id="ENSSRHP00000013412.1"/>
    </source>
</evidence>
<evidence type="ECO:0000256" key="1">
    <source>
        <dbReference type="ARBA" id="ARBA00022771"/>
    </source>
</evidence>
<dbReference type="InterPro" id="IPR043136">
    <property type="entry name" value="B30.2/SPRY_sf"/>
</dbReference>
<reference evidence="7" key="2">
    <citation type="submission" date="2025-09" db="UniProtKB">
        <authorList>
            <consortium name="Ensembl"/>
        </authorList>
    </citation>
    <scope>IDENTIFICATION</scope>
</reference>
<accession>A0A673GKB2</accession>
<keyword evidence="1 4" id="KW-0479">Metal-binding</keyword>
<evidence type="ECO:0000256" key="4">
    <source>
        <dbReference type="PROSITE-ProRule" id="PRU00024"/>
    </source>
</evidence>
<evidence type="ECO:0000313" key="8">
    <source>
        <dbReference type="Proteomes" id="UP000472270"/>
    </source>
</evidence>
<dbReference type="InterPro" id="IPR013320">
    <property type="entry name" value="ConA-like_dom_sf"/>
</dbReference>
<dbReference type="InterPro" id="IPR003961">
    <property type="entry name" value="FN3_dom"/>
</dbReference>
<dbReference type="InterPro" id="IPR050617">
    <property type="entry name" value="E3_ligase_FN3/SPRY"/>
</dbReference>